<comment type="caution">
    <text evidence="2">The sequence shown here is derived from an EMBL/GenBank/DDBJ whole genome shotgun (WGS) entry which is preliminary data.</text>
</comment>
<accession>A0A395WAS6</accession>
<keyword evidence="1" id="KW-1133">Transmembrane helix</keyword>
<evidence type="ECO:0000256" key="1">
    <source>
        <dbReference type="SAM" id="Phobius"/>
    </source>
</evidence>
<organism evidence="2 3">
    <name type="scientific">Holdemanella biformis</name>
    <dbReference type="NCBI Taxonomy" id="1735"/>
    <lineage>
        <taxon>Bacteria</taxon>
        <taxon>Bacillati</taxon>
        <taxon>Bacillota</taxon>
        <taxon>Erysipelotrichia</taxon>
        <taxon>Erysipelotrichales</taxon>
        <taxon>Erysipelotrichaceae</taxon>
        <taxon>Holdemanella</taxon>
    </lineage>
</organism>
<keyword evidence="1" id="KW-0472">Membrane</keyword>
<evidence type="ECO:0000313" key="2">
    <source>
        <dbReference type="EMBL" id="RGU93814.1"/>
    </source>
</evidence>
<protein>
    <submittedName>
        <fullName evidence="2">Uncharacterized protein</fullName>
    </submittedName>
</protein>
<feature type="transmembrane region" description="Helical" evidence="1">
    <location>
        <begin position="127"/>
        <end position="147"/>
    </location>
</feature>
<name>A0A395WAS6_9FIRM</name>
<keyword evidence="1" id="KW-0812">Transmembrane</keyword>
<dbReference type="AlphaFoldDB" id="A0A395WAS6"/>
<gene>
    <name evidence="2" type="ORF">DWW32_02030</name>
</gene>
<proteinExistence type="predicted"/>
<dbReference type="GeneID" id="66578619"/>
<sequence>MAQGRKTRQKQQTDLKGNVSGWHVYKDDRGRAVYYDVFSKTGYILANNEERYKQFSMRFVMGLIGFILILMFNMPIWLCVLAGVGVYAFLEFRFRKFLATLPRIENFKCNEKMKSEASIKTLETNKVILKMVLLIALSVLIVLNALNERYTGWMLYLNYVISALALIFALYHAKELISRKSK</sequence>
<reference evidence="2 3" key="1">
    <citation type="submission" date="2018-08" db="EMBL/GenBank/DDBJ databases">
        <title>A genome reference for cultivated species of the human gut microbiota.</title>
        <authorList>
            <person name="Zou Y."/>
            <person name="Xue W."/>
            <person name="Luo G."/>
        </authorList>
    </citation>
    <scope>NUCLEOTIDE SEQUENCE [LARGE SCALE GENOMIC DNA]</scope>
    <source>
        <strain evidence="2 3">AF15-20</strain>
    </source>
</reference>
<evidence type="ECO:0000313" key="3">
    <source>
        <dbReference type="Proteomes" id="UP000265489"/>
    </source>
</evidence>
<dbReference type="EMBL" id="QRYQ01000002">
    <property type="protein sequence ID" value="RGU93814.1"/>
    <property type="molecule type" value="Genomic_DNA"/>
</dbReference>
<feature type="transmembrane region" description="Helical" evidence="1">
    <location>
        <begin position="59"/>
        <end position="90"/>
    </location>
</feature>
<dbReference type="RefSeq" id="WP_118324578.1">
    <property type="nucleotide sequence ID" value="NZ_CATXNH010000002.1"/>
</dbReference>
<dbReference type="Proteomes" id="UP000265489">
    <property type="component" value="Unassembled WGS sequence"/>
</dbReference>
<feature type="transmembrane region" description="Helical" evidence="1">
    <location>
        <begin position="153"/>
        <end position="173"/>
    </location>
</feature>